<organism evidence="4 5">
    <name type="scientific">Candidatus Kaiserbacteria bacterium RIFCSPHIGHO2_02_FULL_49_11</name>
    <dbReference type="NCBI Taxonomy" id="1798489"/>
    <lineage>
        <taxon>Bacteria</taxon>
        <taxon>Candidatus Kaiseribacteriota</taxon>
    </lineage>
</organism>
<feature type="domain" description="Phosphoribosyltransferase" evidence="3">
    <location>
        <begin position="76"/>
        <end position="197"/>
    </location>
</feature>
<dbReference type="InterPro" id="IPR000836">
    <property type="entry name" value="PRTase_dom"/>
</dbReference>
<keyword evidence="2" id="KW-0665">Pyrimidine biosynthesis</keyword>
<dbReference type="CDD" id="cd06223">
    <property type="entry name" value="PRTases_typeI"/>
    <property type="match status" value="1"/>
</dbReference>
<dbReference type="PANTHER" id="PTHR19278">
    <property type="entry name" value="OROTATE PHOSPHORIBOSYLTRANSFERASE"/>
    <property type="match status" value="1"/>
</dbReference>
<accession>A0A1F6D069</accession>
<evidence type="ECO:0000313" key="4">
    <source>
        <dbReference type="EMBL" id="OGG54826.1"/>
    </source>
</evidence>
<dbReference type="EMBL" id="MFLC01000030">
    <property type="protein sequence ID" value="OGG54826.1"/>
    <property type="molecule type" value="Genomic_DNA"/>
</dbReference>
<evidence type="ECO:0000259" key="3">
    <source>
        <dbReference type="Pfam" id="PF00156"/>
    </source>
</evidence>
<protein>
    <recommendedName>
        <fullName evidence="3">Phosphoribosyltransferase domain-containing protein</fullName>
    </recommendedName>
</protein>
<name>A0A1F6D069_9BACT</name>
<dbReference type="GO" id="GO:0019856">
    <property type="term" value="P:pyrimidine nucleobase biosynthetic process"/>
    <property type="evidence" value="ECO:0007669"/>
    <property type="project" value="TreeGrafter"/>
</dbReference>
<proteinExistence type="predicted"/>
<comment type="pathway">
    <text evidence="1">Pyrimidine metabolism; UMP biosynthesis via de novo pathway.</text>
</comment>
<dbReference type="AlphaFoldDB" id="A0A1F6D069"/>
<dbReference type="SUPFAM" id="SSF53271">
    <property type="entry name" value="PRTase-like"/>
    <property type="match status" value="1"/>
</dbReference>
<dbReference type="Proteomes" id="UP000177659">
    <property type="component" value="Unassembled WGS sequence"/>
</dbReference>
<dbReference type="PANTHER" id="PTHR19278:SF9">
    <property type="entry name" value="URIDINE 5'-MONOPHOSPHATE SYNTHASE"/>
    <property type="match status" value="1"/>
</dbReference>
<reference evidence="4 5" key="1">
    <citation type="journal article" date="2016" name="Nat. Commun.">
        <title>Thousands of microbial genomes shed light on interconnected biogeochemical processes in an aquifer system.</title>
        <authorList>
            <person name="Anantharaman K."/>
            <person name="Brown C.T."/>
            <person name="Hug L.A."/>
            <person name="Sharon I."/>
            <person name="Castelle C.J."/>
            <person name="Probst A.J."/>
            <person name="Thomas B.C."/>
            <person name="Singh A."/>
            <person name="Wilkins M.J."/>
            <person name="Karaoz U."/>
            <person name="Brodie E.L."/>
            <person name="Williams K.H."/>
            <person name="Hubbard S.S."/>
            <person name="Banfield J.F."/>
        </authorList>
    </citation>
    <scope>NUCLEOTIDE SEQUENCE [LARGE SCALE GENOMIC DNA]</scope>
</reference>
<dbReference type="Pfam" id="PF00156">
    <property type="entry name" value="Pribosyltran"/>
    <property type="match status" value="1"/>
</dbReference>
<dbReference type="Gene3D" id="3.40.50.2020">
    <property type="match status" value="1"/>
</dbReference>
<dbReference type="GO" id="GO:0006222">
    <property type="term" value="P:UMP biosynthetic process"/>
    <property type="evidence" value="ECO:0007669"/>
    <property type="project" value="TreeGrafter"/>
</dbReference>
<evidence type="ECO:0000256" key="2">
    <source>
        <dbReference type="ARBA" id="ARBA00022975"/>
    </source>
</evidence>
<comment type="caution">
    <text evidence="4">The sequence shown here is derived from an EMBL/GenBank/DDBJ whole genome shotgun (WGS) entry which is preliminary data.</text>
</comment>
<dbReference type="GO" id="GO:0004588">
    <property type="term" value="F:orotate phosphoribosyltransferase activity"/>
    <property type="evidence" value="ECO:0007669"/>
    <property type="project" value="TreeGrafter"/>
</dbReference>
<evidence type="ECO:0000256" key="1">
    <source>
        <dbReference type="ARBA" id="ARBA00004725"/>
    </source>
</evidence>
<sequence>MDSSLHILAYEAMKLTGAEIEVALQTFDLGIVKVDVEGKYEQKEPQFSDIPLSRIYFEFRTPEHPHKPGKLTPELCTKIGRVLVRSVLQKRIHFDAIVGIPDAGTVFVDAFAKAWKEQTQEMALRLRLIKTGEGKERFISGIEENPEVPRGSRVLLFDDLIAHGRSKKEAVIVLRKNLYSCTDISVLLDRREGGVQELDEMGVVVHAVNTIHQYLGVYLLHHKMTVPQIRAVLAQIPL</sequence>
<dbReference type="InterPro" id="IPR029057">
    <property type="entry name" value="PRTase-like"/>
</dbReference>
<gene>
    <name evidence="4" type="ORF">A3D62_02185</name>
</gene>
<evidence type="ECO:0000313" key="5">
    <source>
        <dbReference type="Proteomes" id="UP000177659"/>
    </source>
</evidence>